<sequence>MTMNKFGCTFPRISPEQITNDSTKDLDVVRSGITFPGKDVLENAIEDSCQQLSELHKQLRETHELHEEQKLNFLQSIIKLQTKLQEGHVEKDALSDLRLKENRKQADVMGEMQAMMRKLQASKQAAEQRLLEAEDEAESHARRAEAHERTLQEVYSTLLAYDKPSGNSSYTNPVTLCDTVEKVLQDLEHDNNNLRERLVQVEDQMKTQEQKWQENAEILLKEQKDRKPDQSQVSVYQRQINDMESALSILRTDLLDVQRKHEVKVGDLEKQLAEAQYEVEEAQRGRDQSLQQAEEMVAHLGQLTSELGQVSEELALVKDQARQQATGHRMKTDRELEEQCLEVQHLEFLVKSLKGDHQAQMEVQEQQAELAVLRGELELKTDQLKELQALLDKRNRELQVVQREWARVEEAQTCGQALRAETELLKMKLEDKERVVDLLQLQIKNTTKVTEQHGHNEKSHLINQLNEHKLEIQQLKTGVEQRELRLSVLELERQVQRAHPCKQSLCVRELTLEKQQLSAELEEHRRQLVRLKEEQGEFMKLQVNKSEEQQGVVVRLKAQLKTTRAELDQAKKTLRALEGADGHGLKVAQGMQKQITARREQIDTLQGRIQVLEDTMDKLTQEKRYQSLEIKHLVQELASVSEEKRRLAVEVETVRSLEKPLREKIAKLEAALHKMSESFVNCQDFIQLQEQEFVRQKLQHALDIKELQGQNLRAAGSFQRASMSSPTALRTQHDTKGLRESQGQQLLDRPALELQSLVKDPGTNTCSSITRSIDGANNVSSIPENANRTYSSSVPQTFRTTDLDKQNLNFTLSTNSHDISVAASLPFYTTSTPGAMPLGRRSPVHSLLTSDPRTGPHSWHQTACPLTDPPKCKLTGTLQGQHF</sequence>
<dbReference type="AlphaFoldDB" id="A0ABD0XEV9"/>
<proteinExistence type="predicted"/>
<dbReference type="PANTHER" id="PTHR47615">
    <property type="entry name" value="COILED-COIL DOMAIN-CONTAINING PROTEIN 158"/>
    <property type="match status" value="1"/>
</dbReference>
<feature type="coiled-coil region" evidence="1">
    <location>
        <begin position="38"/>
        <end position="69"/>
    </location>
</feature>
<dbReference type="PANTHER" id="PTHR47615:SF1">
    <property type="entry name" value="COILED-COIL DOMAIN-CONTAINING PROTEIN 158"/>
    <property type="match status" value="1"/>
</dbReference>
<dbReference type="Pfam" id="PF15921">
    <property type="entry name" value="CCDC158"/>
    <property type="match status" value="3"/>
</dbReference>
<protein>
    <recommendedName>
        <fullName evidence="5">Coiled-coil domain-containing protein 158</fullName>
    </recommendedName>
</protein>
<evidence type="ECO:0000256" key="1">
    <source>
        <dbReference type="SAM" id="Coils"/>
    </source>
</evidence>
<evidence type="ECO:0000313" key="4">
    <source>
        <dbReference type="Proteomes" id="UP001557470"/>
    </source>
</evidence>
<organism evidence="3 4">
    <name type="scientific">Umbra pygmaea</name>
    <name type="common">Eastern mudminnow</name>
    <dbReference type="NCBI Taxonomy" id="75934"/>
    <lineage>
        <taxon>Eukaryota</taxon>
        <taxon>Metazoa</taxon>
        <taxon>Chordata</taxon>
        <taxon>Craniata</taxon>
        <taxon>Vertebrata</taxon>
        <taxon>Euteleostomi</taxon>
        <taxon>Actinopterygii</taxon>
        <taxon>Neopterygii</taxon>
        <taxon>Teleostei</taxon>
        <taxon>Protacanthopterygii</taxon>
        <taxon>Esociformes</taxon>
        <taxon>Umbridae</taxon>
        <taxon>Umbra</taxon>
    </lineage>
</organism>
<reference evidence="3 4" key="1">
    <citation type="submission" date="2024-06" db="EMBL/GenBank/DDBJ databases">
        <authorList>
            <person name="Pan Q."/>
            <person name="Wen M."/>
            <person name="Jouanno E."/>
            <person name="Zahm M."/>
            <person name="Klopp C."/>
            <person name="Cabau C."/>
            <person name="Louis A."/>
            <person name="Berthelot C."/>
            <person name="Parey E."/>
            <person name="Roest Crollius H."/>
            <person name="Montfort J."/>
            <person name="Robinson-Rechavi M."/>
            <person name="Bouchez O."/>
            <person name="Lampietro C."/>
            <person name="Lopez Roques C."/>
            <person name="Donnadieu C."/>
            <person name="Postlethwait J."/>
            <person name="Bobe J."/>
            <person name="Verreycken H."/>
            <person name="Guiguen Y."/>
        </authorList>
    </citation>
    <scope>NUCLEOTIDE SEQUENCE [LARGE SCALE GENOMIC DNA]</scope>
    <source>
        <strain evidence="3">Up_M1</strain>
        <tissue evidence="3">Testis</tissue>
    </source>
</reference>
<feature type="region of interest" description="Disordered" evidence="2">
    <location>
        <begin position="717"/>
        <end position="795"/>
    </location>
</feature>
<dbReference type="Proteomes" id="UP001557470">
    <property type="component" value="Unassembled WGS sequence"/>
</dbReference>
<comment type="caution">
    <text evidence="3">The sequence shown here is derived from an EMBL/GenBank/DDBJ whole genome shotgun (WGS) entry which is preliminary data.</text>
</comment>
<feature type="compositionally biased region" description="Polar residues" evidence="2">
    <location>
        <begin position="762"/>
        <end position="795"/>
    </location>
</feature>
<dbReference type="InterPro" id="IPR031809">
    <property type="entry name" value="CCDC158"/>
</dbReference>
<feature type="coiled-coil region" evidence="1">
    <location>
        <begin position="109"/>
        <end position="150"/>
    </location>
</feature>
<accession>A0ABD0XEV9</accession>
<evidence type="ECO:0000256" key="2">
    <source>
        <dbReference type="SAM" id="MobiDB-lite"/>
    </source>
</evidence>
<name>A0ABD0XEV9_UMBPY</name>
<evidence type="ECO:0008006" key="5">
    <source>
        <dbReference type="Google" id="ProtNLM"/>
    </source>
</evidence>
<feature type="coiled-coil region" evidence="1">
    <location>
        <begin position="507"/>
        <end position="650"/>
    </location>
</feature>
<dbReference type="EMBL" id="JAGEUA010000005">
    <property type="protein sequence ID" value="KAL0979632.1"/>
    <property type="molecule type" value="Genomic_DNA"/>
</dbReference>
<feature type="coiled-coil region" evidence="1">
    <location>
        <begin position="363"/>
        <end position="404"/>
    </location>
</feature>
<feature type="compositionally biased region" description="Polar residues" evidence="2">
    <location>
        <begin position="719"/>
        <end position="730"/>
    </location>
</feature>
<evidence type="ECO:0000313" key="3">
    <source>
        <dbReference type="EMBL" id="KAL0979632.1"/>
    </source>
</evidence>
<feature type="coiled-coil region" evidence="1">
    <location>
        <begin position="177"/>
        <end position="211"/>
    </location>
</feature>
<gene>
    <name evidence="3" type="ORF">UPYG_G00187530</name>
</gene>
<dbReference type="Gene3D" id="1.10.287.1490">
    <property type="match status" value="1"/>
</dbReference>
<keyword evidence="4" id="KW-1185">Reference proteome</keyword>
<feature type="coiled-coil region" evidence="1">
    <location>
        <begin position="258"/>
        <end position="292"/>
    </location>
</feature>
<keyword evidence="1" id="KW-0175">Coiled coil</keyword>